<feature type="compositionally biased region" description="Polar residues" evidence="2">
    <location>
        <begin position="32"/>
        <end position="47"/>
    </location>
</feature>
<dbReference type="AlphaFoldDB" id="A0A8H4NXS5"/>
<evidence type="ECO:0000313" key="3">
    <source>
        <dbReference type="EMBL" id="KAF4449448.1"/>
    </source>
</evidence>
<comment type="caution">
    <text evidence="3">The sequence shown here is derived from an EMBL/GenBank/DDBJ whole genome shotgun (WGS) entry which is preliminary data.</text>
</comment>
<gene>
    <name evidence="3" type="ORF">F53441_7310</name>
</gene>
<feature type="compositionally biased region" description="Polar residues" evidence="2">
    <location>
        <begin position="1"/>
        <end position="13"/>
    </location>
</feature>
<feature type="coiled-coil region" evidence="1">
    <location>
        <begin position="138"/>
        <end position="165"/>
    </location>
</feature>
<sequence>MSYQRRAPSQHQSGVHHHFQVQGSFPAPSYESRVSGSVSNNPQNATAAGQVRPAPAPAPEPLIDLDNHENTPGRHGNKVAQADQNRLDLSSIDDFPHLQRDRFSSFLQPSEKRVKAQRTALQNVTAEQRLPDLEKKKLQEANIKLTEADANLAEAIQERDEQRRLADAGNWTGSGKVSDDTIRSKWKRFDYNIRSLASALAKCPPRKPSDVTVKKRLSSITSAWGKLLVNGDYKELLIYAYLWLIIDEQVLGESGMIRGGAAAPKTDRTKHQEPSLRHVARWLAQGTALFGHFLGRDQKAFRSLVNEEIGLLKGFCNIAADKSGSDFLQQMKGVIETALDLDEMLMGSKAIFMVRWTGHEQSASWRYDSDNMEAIAYEKDLSPKSHVKFDVAPLLVKIGNADGCNYDSRIVLCKALVVCE</sequence>
<keyword evidence="4" id="KW-1185">Reference proteome</keyword>
<dbReference type="Proteomes" id="UP000605986">
    <property type="component" value="Unassembled WGS sequence"/>
</dbReference>
<protein>
    <submittedName>
        <fullName evidence="3">Uncharacterized protein</fullName>
    </submittedName>
</protein>
<evidence type="ECO:0000256" key="2">
    <source>
        <dbReference type="SAM" id="MobiDB-lite"/>
    </source>
</evidence>
<reference evidence="3" key="1">
    <citation type="submission" date="2020-01" db="EMBL/GenBank/DDBJ databases">
        <title>Identification and distribution of gene clusters putatively required for synthesis of sphingolipid metabolism inhibitors in phylogenetically diverse species of the filamentous fungus Fusarium.</title>
        <authorList>
            <person name="Kim H.-S."/>
            <person name="Busman M."/>
            <person name="Brown D.W."/>
            <person name="Divon H."/>
            <person name="Uhlig S."/>
            <person name="Proctor R.H."/>
        </authorList>
    </citation>
    <scope>NUCLEOTIDE SEQUENCE</scope>
    <source>
        <strain evidence="3">NRRL 53441</strain>
    </source>
</reference>
<evidence type="ECO:0000313" key="4">
    <source>
        <dbReference type="Proteomes" id="UP000605986"/>
    </source>
</evidence>
<name>A0A8H4NXS5_9HYPO</name>
<proteinExistence type="predicted"/>
<dbReference type="EMBL" id="JAADJG010000286">
    <property type="protein sequence ID" value="KAF4449448.1"/>
    <property type="molecule type" value="Genomic_DNA"/>
</dbReference>
<dbReference type="OrthoDB" id="5213630at2759"/>
<accession>A0A8H4NXS5</accession>
<feature type="region of interest" description="Disordered" evidence="2">
    <location>
        <begin position="1"/>
        <end position="79"/>
    </location>
</feature>
<organism evidence="3 4">
    <name type="scientific">Fusarium austroafricanum</name>
    <dbReference type="NCBI Taxonomy" id="2364996"/>
    <lineage>
        <taxon>Eukaryota</taxon>
        <taxon>Fungi</taxon>
        <taxon>Dikarya</taxon>
        <taxon>Ascomycota</taxon>
        <taxon>Pezizomycotina</taxon>
        <taxon>Sordariomycetes</taxon>
        <taxon>Hypocreomycetidae</taxon>
        <taxon>Hypocreales</taxon>
        <taxon>Nectriaceae</taxon>
        <taxon>Fusarium</taxon>
        <taxon>Fusarium concolor species complex</taxon>
    </lineage>
</organism>
<keyword evidence="1" id="KW-0175">Coiled coil</keyword>
<evidence type="ECO:0000256" key="1">
    <source>
        <dbReference type="SAM" id="Coils"/>
    </source>
</evidence>